<comment type="caution">
    <text evidence="2">The sequence shown here is derived from an EMBL/GenBank/DDBJ whole genome shotgun (WGS) entry which is preliminary data.</text>
</comment>
<feature type="transmembrane region" description="Helical" evidence="1">
    <location>
        <begin position="57"/>
        <end position="80"/>
    </location>
</feature>
<accession>A0A8J6DXW6</accession>
<evidence type="ECO:0000256" key="1">
    <source>
        <dbReference type="SAM" id="Phobius"/>
    </source>
</evidence>
<gene>
    <name evidence="2" type="ORF">J0S82_000293</name>
</gene>
<dbReference type="AlphaFoldDB" id="A0A8J6DXW6"/>
<protein>
    <submittedName>
        <fullName evidence="2">Uncharacterized protein</fullName>
    </submittedName>
</protein>
<reference evidence="2" key="1">
    <citation type="journal article" date="2021" name="Evol. Appl.">
        <title>The genome of the Pyrenean desman and the effects of bottlenecks and inbreeding on the genomic landscape of an endangered species.</title>
        <authorList>
            <person name="Escoda L."/>
            <person name="Castresana J."/>
        </authorList>
    </citation>
    <scope>NUCLEOTIDE SEQUENCE</scope>
    <source>
        <strain evidence="2">IBE-C5619</strain>
    </source>
</reference>
<keyword evidence="1" id="KW-0812">Transmembrane</keyword>
<dbReference type="EMBL" id="JAGFMF010011446">
    <property type="protein sequence ID" value="KAG8522143.1"/>
    <property type="molecule type" value="Genomic_DNA"/>
</dbReference>
<feature type="non-terminal residue" evidence="2">
    <location>
        <position position="132"/>
    </location>
</feature>
<name>A0A8J6DXW6_GALPY</name>
<proteinExistence type="predicted"/>
<keyword evidence="3" id="KW-1185">Reference proteome</keyword>
<dbReference type="Proteomes" id="UP000700334">
    <property type="component" value="Unassembled WGS sequence"/>
</dbReference>
<evidence type="ECO:0000313" key="3">
    <source>
        <dbReference type="Proteomes" id="UP000700334"/>
    </source>
</evidence>
<evidence type="ECO:0000313" key="2">
    <source>
        <dbReference type="EMBL" id="KAG8522143.1"/>
    </source>
</evidence>
<keyword evidence="1" id="KW-0472">Membrane</keyword>
<feature type="non-terminal residue" evidence="2">
    <location>
        <position position="1"/>
    </location>
</feature>
<keyword evidence="1" id="KW-1133">Transmembrane helix</keyword>
<sequence>LKANKLLLCENEVLKLTDWGLVEGFGSPKRSLCTSGCRQTSGLMFCLPNFVRLRVSWIMIQYIIAAGVGSLHLIQVLFLFNPDDQIIAAKTKLFGGNFKAVVKTAANKAGENTNFARRGITQEANTLVQKTL</sequence>
<organism evidence="2 3">
    <name type="scientific">Galemys pyrenaicus</name>
    <name type="common">Iberian desman</name>
    <name type="synonym">Pyrenean desman</name>
    <dbReference type="NCBI Taxonomy" id="202257"/>
    <lineage>
        <taxon>Eukaryota</taxon>
        <taxon>Metazoa</taxon>
        <taxon>Chordata</taxon>
        <taxon>Craniata</taxon>
        <taxon>Vertebrata</taxon>
        <taxon>Euteleostomi</taxon>
        <taxon>Mammalia</taxon>
        <taxon>Eutheria</taxon>
        <taxon>Laurasiatheria</taxon>
        <taxon>Eulipotyphla</taxon>
        <taxon>Talpidae</taxon>
        <taxon>Galemys</taxon>
    </lineage>
</organism>